<proteinExistence type="predicted"/>
<protein>
    <submittedName>
        <fullName evidence="2">Uncharacterized protein</fullName>
    </submittedName>
</protein>
<comment type="caution">
    <text evidence="2">The sequence shown here is derived from an EMBL/GenBank/DDBJ whole genome shotgun (WGS) entry which is preliminary data.</text>
</comment>
<dbReference type="Proteomes" id="UP000245609">
    <property type="component" value="Unassembled WGS sequence"/>
</dbReference>
<feature type="region of interest" description="Disordered" evidence="1">
    <location>
        <begin position="493"/>
        <end position="523"/>
    </location>
</feature>
<keyword evidence="3" id="KW-1185">Reference proteome</keyword>
<feature type="compositionally biased region" description="Polar residues" evidence="1">
    <location>
        <begin position="630"/>
        <end position="654"/>
    </location>
</feature>
<gene>
    <name evidence="2" type="ORF">BB560_000287</name>
</gene>
<dbReference type="OrthoDB" id="10671158at2759"/>
<evidence type="ECO:0000256" key="1">
    <source>
        <dbReference type="SAM" id="MobiDB-lite"/>
    </source>
</evidence>
<evidence type="ECO:0000313" key="2">
    <source>
        <dbReference type="EMBL" id="PVV05193.1"/>
    </source>
</evidence>
<organism evidence="2 3">
    <name type="scientific">Smittium megazygosporum</name>
    <dbReference type="NCBI Taxonomy" id="133381"/>
    <lineage>
        <taxon>Eukaryota</taxon>
        <taxon>Fungi</taxon>
        <taxon>Fungi incertae sedis</taxon>
        <taxon>Zoopagomycota</taxon>
        <taxon>Kickxellomycotina</taxon>
        <taxon>Harpellomycetes</taxon>
        <taxon>Harpellales</taxon>
        <taxon>Legeriomycetaceae</taxon>
        <taxon>Smittium</taxon>
    </lineage>
</organism>
<name>A0A2T9ZKQ9_9FUNG</name>
<evidence type="ECO:0000313" key="3">
    <source>
        <dbReference type="Proteomes" id="UP000245609"/>
    </source>
</evidence>
<feature type="compositionally biased region" description="Low complexity" evidence="1">
    <location>
        <begin position="699"/>
        <end position="708"/>
    </location>
</feature>
<feature type="region of interest" description="Disordered" evidence="1">
    <location>
        <begin position="630"/>
        <end position="708"/>
    </location>
</feature>
<reference evidence="2 3" key="1">
    <citation type="journal article" date="2018" name="MBio">
        <title>Comparative Genomics Reveals the Core Gene Toolbox for the Fungus-Insect Symbiosis.</title>
        <authorList>
            <person name="Wang Y."/>
            <person name="Stata M."/>
            <person name="Wang W."/>
            <person name="Stajich J.E."/>
            <person name="White M.M."/>
            <person name="Moncalvo J.M."/>
        </authorList>
    </citation>
    <scope>NUCLEOTIDE SEQUENCE [LARGE SCALE GENOMIC DNA]</scope>
    <source>
        <strain evidence="2 3">SC-DP-2</strain>
    </source>
</reference>
<accession>A0A2T9ZKQ9</accession>
<feature type="compositionally biased region" description="Basic residues" evidence="1">
    <location>
        <begin position="669"/>
        <end position="683"/>
    </location>
</feature>
<dbReference type="AlphaFoldDB" id="A0A2T9ZKQ9"/>
<sequence length="752" mass="84448">MSYKGVFQVLNVIFNDKLNIFDPSAICIYNACSFCSKKINYQISFLSFDSEEIPDFTDFSDITTDGDLLIENPQKEVYLRVCKKKSCSCDVSRYKSNSKNDSTDQLPDNSNLSSQRLRFFITLRVLLNSNDFENFPTEATSTFKAVRVAVFNDCLEKIFGCDPDSWILRIFSIPEFIESNKSEQTYKINTGILKAQQNYIQVVQKSLCSFFEGRYFHFALKLSNPHDFNSMSEYLSFQQEPSFIASSLCMVSKYASGNSESVISVLNAISDIVTKNLFLKVSAGLEQSSFFEHQTSNSSDNNMKDLEHAFESDFSGELSQIIANLEISGYDTSNQHIINIDTNPTPSDSQDLFTDDWGNSFLEQETASFTYKPFYKKNSSVSLIEKSVDQNKPSPALLVGCQNTGNSESIPEFYQMDLEDNQYEFTTPFVRKIIEDFDEKGISISGNITQKARFLEDLTQLKVSETEDKYNVNPIGCSDTGSDCYRSFGSIITPNTTPPYPESSSSIDTPNALEGSGLKSSRKEIQTSKTNFLGDGTISFQVSPTASTFFTPTKISYKPKNEFFVLSASLEINSFESKENKKQVLPSKFESRTNVLESSLDSISNNSSPFSSLVDFFKIPKESRLGLLGNQVNSKGNNSNASFESISGHGSNSHIPHHVIPRKESPVSKKMKTFSYRQRKRKGNTLAYKNADEKSTLPSKKAQSKNSSNQTSLVDFVVFKTPSPKLIKNKRNRNSNTFLSNIVIPESVLQLK</sequence>
<dbReference type="EMBL" id="MBFS01000028">
    <property type="protein sequence ID" value="PVV05193.1"/>
    <property type="molecule type" value="Genomic_DNA"/>
</dbReference>